<accession>A0A0P4W1I4</accession>
<name>A0A0P4W1I4_SCYOL</name>
<sequence length="118" mass="13099">MLQTRHWRDSLDGQDTTVVALDIAGAFHRLWHGGMLEKFRTKDIQGDLLLLLGNYLQGRTLQVVVNGQESESLPVGASVPQGSVLGPVLWNVYVDDLLQQLQAISTFVNDCTLSFTYP</sequence>
<dbReference type="PROSITE" id="PS50878">
    <property type="entry name" value="RT_POL"/>
    <property type="match status" value="1"/>
</dbReference>
<feature type="domain" description="Reverse transcriptase" evidence="1">
    <location>
        <begin position="1"/>
        <end position="118"/>
    </location>
</feature>
<proteinExistence type="predicted"/>
<organism evidence="2">
    <name type="scientific">Scylla olivacea</name>
    <name type="common">Orange mud crab</name>
    <name type="synonym">Cancer olivacea</name>
    <dbReference type="NCBI Taxonomy" id="85551"/>
    <lineage>
        <taxon>Eukaryota</taxon>
        <taxon>Metazoa</taxon>
        <taxon>Ecdysozoa</taxon>
        <taxon>Arthropoda</taxon>
        <taxon>Crustacea</taxon>
        <taxon>Multicrustacea</taxon>
        <taxon>Malacostraca</taxon>
        <taxon>Eumalacostraca</taxon>
        <taxon>Eucarida</taxon>
        <taxon>Decapoda</taxon>
        <taxon>Pleocyemata</taxon>
        <taxon>Brachyura</taxon>
        <taxon>Eubrachyura</taxon>
        <taxon>Portunoidea</taxon>
        <taxon>Portunidae</taxon>
        <taxon>Portuninae</taxon>
        <taxon>Scylla</taxon>
    </lineage>
</organism>
<evidence type="ECO:0000259" key="1">
    <source>
        <dbReference type="PROSITE" id="PS50878"/>
    </source>
</evidence>
<evidence type="ECO:0000313" key="2">
    <source>
        <dbReference type="EMBL" id="JAI59346.1"/>
    </source>
</evidence>
<dbReference type="InterPro" id="IPR000477">
    <property type="entry name" value="RT_dom"/>
</dbReference>
<protein>
    <recommendedName>
        <fullName evidence="1">Reverse transcriptase domain-containing protein</fullName>
    </recommendedName>
</protein>
<dbReference type="PANTHER" id="PTHR19446">
    <property type="entry name" value="REVERSE TRANSCRIPTASES"/>
    <property type="match status" value="1"/>
</dbReference>
<dbReference type="EMBL" id="GDRN01096403">
    <property type="protein sequence ID" value="JAI59346.1"/>
    <property type="molecule type" value="Transcribed_RNA"/>
</dbReference>
<dbReference type="AlphaFoldDB" id="A0A0P4W1I4"/>
<dbReference type="Pfam" id="PF00078">
    <property type="entry name" value="RVT_1"/>
    <property type="match status" value="1"/>
</dbReference>
<reference evidence="2" key="1">
    <citation type="submission" date="2015-09" db="EMBL/GenBank/DDBJ databases">
        <title>Scylla olivacea transcriptome.</title>
        <authorList>
            <person name="Ikhwanuddin M."/>
        </authorList>
    </citation>
    <scope>NUCLEOTIDE SEQUENCE</scope>
</reference>